<accession>A0A3A6TTT1</accession>
<protein>
    <submittedName>
        <fullName evidence="1">DNA-binding protein</fullName>
    </submittedName>
</protein>
<evidence type="ECO:0000313" key="1">
    <source>
        <dbReference type="EMBL" id="RJY17649.1"/>
    </source>
</evidence>
<gene>
    <name evidence="1" type="ORF">D5R81_07630</name>
</gene>
<name>A0A3A6TTT1_9GAMM</name>
<dbReference type="GO" id="GO:0003677">
    <property type="term" value="F:DNA binding"/>
    <property type="evidence" value="ECO:0007669"/>
    <property type="project" value="UniProtKB-KW"/>
</dbReference>
<reference evidence="1 2" key="1">
    <citation type="submission" date="2018-09" db="EMBL/GenBank/DDBJ databases">
        <title>Phylogeny of the Shewanellaceae, and recommendation for two new genera, Pseudoshewanella and Parashewanella.</title>
        <authorList>
            <person name="Wang G."/>
        </authorList>
    </citation>
    <scope>NUCLEOTIDE SEQUENCE [LARGE SCALE GENOMIC DNA]</scope>
    <source>
        <strain evidence="1 2">KCTC 22492</strain>
    </source>
</reference>
<sequence length="66" mass="7500">MSEIAIQIAVPYLTIEQYSNFSGIPENTIRSMIQQGRLPIRSKIKSKEKPLINLLALMREANDQVV</sequence>
<dbReference type="Gene3D" id="6.10.200.10">
    <property type="entry name" value="Regulatory phage protein Cox"/>
    <property type="match status" value="1"/>
</dbReference>
<dbReference type="AlphaFoldDB" id="A0A3A6TTT1"/>
<dbReference type="OrthoDB" id="5906098at2"/>
<evidence type="ECO:0000313" key="2">
    <source>
        <dbReference type="Proteomes" id="UP000273022"/>
    </source>
</evidence>
<keyword evidence="1" id="KW-0238">DNA-binding</keyword>
<organism evidence="1 2">
    <name type="scientific">Parashewanella spongiae</name>
    <dbReference type="NCBI Taxonomy" id="342950"/>
    <lineage>
        <taxon>Bacteria</taxon>
        <taxon>Pseudomonadati</taxon>
        <taxon>Pseudomonadota</taxon>
        <taxon>Gammaproteobacteria</taxon>
        <taxon>Alteromonadales</taxon>
        <taxon>Shewanellaceae</taxon>
        <taxon>Parashewanella</taxon>
    </lineage>
</organism>
<proteinExistence type="predicted"/>
<comment type="caution">
    <text evidence="1">The sequence shown here is derived from an EMBL/GenBank/DDBJ whole genome shotgun (WGS) entry which is preliminary data.</text>
</comment>
<keyword evidence="2" id="KW-1185">Reference proteome</keyword>
<dbReference type="RefSeq" id="WP_121853059.1">
    <property type="nucleotide sequence ID" value="NZ_CP037952.1"/>
</dbReference>
<dbReference type="Proteomes" id="UP000273022">
    <property type="component" value="Unassembled WGS sequence"/>
</dbReference>
<dbReference type="InterPro" id="IPR038147">
    <property type="entry name" value="Cox_sf"/>
</dbReference>
<dbReference type="EMBL" id="QYYH01000037">
    <property type="protein sequence ID" value="RJY17649.1"/>
    <property type="molecule type" value="Genomic_DNA"/>
</dbReference>